<gene>
    <name evidence="2" type="primary">Vigan.02G325200</name>
    <name evidence="2" type="ORF">VIGAN_02325200</name>
</gene>
<organism evidence="2 3">
    <name type="scientific">Vigna angularis var. angularis</name>
    <dbReference type="NCBI Taxonomy" id="157739"/>
    <lineage>
        <taxon>Eukaryota</taxon>
        <taxon>Viridiplantae</taxon>
        <taxon>Streptophyta</taxon>
        <taxon>Embryophyta</taxon>
        <taxon>Tracheophyta</taxon>
        <taxon>Spermatophyta</taxon>
        <taxon>Magnoliopsida</taxon>
        <taxon>eudicotyledons</taxon>
        <taxon>Gunneridae</taxon>
        <taxon>Pentapetalae</taxon>
        <taxon>rosids</taxon>
        <taxon>fabids</taxon>
        <taxon>Fabales</taxon>
        <taxon>Fabaceae</taxon>
        <taxon>Papilionoideae</taxon>
        <taxon>50 kb inversion clade</taxon>
        <taxon>NPAAA clade</taxon>
        <taxon>indigoferoid/millettioid clade</taxon>
        <taxon>Phaseoleae</taxon>
        <taxon>Vigna</taxon>
    </lineage>
</organism>
<protein>
    <submittedName>
        <fullName evidence="2">Uncharacterized protein</fullName>
    </submittedName>
</protein>
<evidence type="ECO:0000313" key="3">
    <source>
        <dbReference type="Proteomes" id="UP000291084"/>
    </source>
</evidence>
<keyword evidence="1" id="KW-0812">Transmembrane</keyword>
<reference evidence="2 3" key="1">
    <citation type="journal article" date="2015" name="Sci. Rep.">
        <title>The power of single molecule real-time sequencing technology in the de novo assembly of a eukaryotic genome.</title>
        <authorList>
            <person name="Sakai H."/>
            <person name="Naito K."/>
            <person name="Ogiso-Tanaka E."/>
            <person name="Takahashi Y."/>
            <person name="Iseki K."/>
            <person name="Muto C."/>
            <person name="Satou K."/>
            <person name="Teruya K."/>
            <person name="Shiroma A."/>
            <person name="Shimoji M."/>
            <person name="Hirano T."/>
            <person name="Itoh T."/>
            <person name="Kaga A."/>
            <person name="Tomooka N."/>
        </authorList>
    </citation>
    <scope>NUCLEOTIDE SEQUENCE [LARGE SCALE GENOMIC DNA]</scope>
    <source>
        <strain evidence="3">cv. Shumari</strain>
    </source>
</reference>
<keyword evidence="3" id="KW-1185">Reference proteome</keyword>
<evidence type="ECO:0000256" key="1">
    <source>
        <dbReference type="SAM" id="Phobius"/>
    </source>
</evidence>
<keyword evidence="1" id="KW-1133">Transmembrane helix</keyword>
<dbReference type="Proteomes" id="UP000291084">
    <property type="component" value="Chromosome 2"/>
</dbReference>
<keyword evidence="1" id="KW-0472">Membrane</keyword>
<accession>A0A0S3RI82</accession>
<sequence>KLFMDLYVCVTFMLIFYIILVLLILSSWRKNLPQGNWKVMKFFLYVEQTSLFRQSRMLCSHMDRTKQEVEIGTP</sequence>
<proteinExistence type="predicted"/>
<feature type="transmembrane region" description="Helical" evidence="1">
    <location>
        <begin position="6"/>
        <end position="28"/>
    </location>
</feature>
<evidence type="ECO:0000313" key="2">
    <source>
        <dbReference type="EMBL" id="BAT80254.1"/>
    </source>
</evidence>
<dbReference type="EMBL" id="AP015035">
    <property type="protein sequence ID" value="BAT80254.1"/>
    <property type="molecule type" value="Genomic_DNA"/>
</dbReference>
<name>A0A0S3RI82_PHAAN</name>
<feature type="non-terminal residue" evidence="2">
    <location>
        <position position="1"/>
    </location>
</feature>
<dbReference type="AlphaFoldDB" id="A0A0S3RI82"/>